<keyword evidence="2" id="KW-0472">Membrane</keyword>
<feature type="transmembrane region" description="Helical" evidence="2">
    <location>
        <begin position="121"/>
        <end position="139"/>
    </location>
</feature>
<name>A0AA40VMX2_9MICO</name>
<feature type="region of interest" description="Disordered" evidence="1">
    <location>
        <begin position="788"/>
        <end position="811"/>
    </location>
</feature>
<evidence type="ECO:0000256" key="1">
    <source>
        <dbReference type="SAM" id="MobiDB-lite"/>
    </source>
</evidence>
<accession>A0AA40VMX2</accession>
<feature type="transmembrane region" description="Helical" evidence="2">
    <location>
        <begin position="60"/>
        <end position="80"/>
    </location>
</feature>
<comment type="caution">
    <text evidence="4">The sequence shown here is derived from an EMBL/GenBank/DDBJ whole genome shotgun (WGS) entry which is preliminary data.</text>
</comment>
<feature type="region of interest" description="Disordered" evidence="1">
    <location>
        <begin position="605"/>
        <end position="639"/>
    </location>
</feature>
<dbReference type="Pfam" id="PF01841">
    <property type="entry name" value="Transglut_core"/>
    <property type="match status" value="1"/>
</dbReference>
<feature type="transmembrane region" description="Helical" evidence="2">
    <location>
        <begin position="146"/>
        <end position="165"/>
    </location>
</feature>
<dbReference type="Proteomes" id="UP000549113">
    <property type="component" value="Unassembled WGS sequence"/>
</dbReference>
<evidence type="ECO:0000256" key="2">
    <source>
        <dbReference type="SAM" id="Phobius"/>
    </source>
</evidence>
<dbReference type="AlphaFoldDB" id="A0AA40VMX2"/>
<proteinExistence type="predicted"/>
<evidence type="ECO:0000259" key="3">
    <source>
        <dbReference type="Pfam" id="PF01841"/>
    </source>
</evidence>
<feature type="compositionally biased region" description="Basic and acidic residues" evidence="1">
    <location>
        <begin position="608"/>
        <end position="620"/>
    </location>
</feature>
<evidence type="ECO:0000313" key="4">
    <source>
        <dbReference type="EMBL" id="MBB4140149.1"/>
    </source>
</evidence>
<dbReference type="InterPro" id="IPR002931">
    <property type="entry name" value="Transglutaminase-like"/>
</dbReference>
<feature type="transmembrane region" description="Helical" evidence="2">
    <location>
        <begin position="33"/>
        <end position="53"/>
    </location>
</feature>
<dbReference type="Gene3D" id="3.10.620.30">
    <property type="match status" value="1"/>
</dbReference>
<feature type="transmembrane region" description="Helical" evidence="2">
    <location>
        <begin position="234"/>
        <end position="256"/>
    </location>
</feature>
<organism evidence="4 5">
    <name type="scientific">Microbacterium invictum</name>
    <dbReference type="NCBI Taxonomy" id="515415"/>
    <lineage>
        <taxon>Bacteria</taxon>
        <taxon>Bacillati</taxon>
        <taxon>Actinomycetota</taxon>
        <taxon>Actinomycetes</taxon>
        <taxon>Micrococcales</taxon>
        <taxon>Microbacteriaceae</taxon>
        <taxon>Microbacterium</taxon>
    </lineage>
</organism>
<reference evidence="4 5" key="1">
    <citation type="submission" date="2020-08" db="EMBL/GenBank/DDBJ databases">
        <title>Sequencing the genomes of 1000 actinobacteria strains.</title>
        <authorList>
            <person name="Klenk H.-P."/>
        </authorList>
    </citation>
    <scope>NUCLEOTIDE SEQUENCE [LARGE SCALE GENOMIC DNA]</scope>
    <source>
        <strain evidence="4 5">DSM 19600</strain>
    </source>
</reference>
<keyword evidence="2" id="KW-0812">Transmembrane</keyword>
<feature type="transmembrane region" description="Helical" evidence="2">
    <location>
        <begin position="648"/>
        <end position="676"/>
    </location>
</feature>
<feature type="compositionally biased region" description="Basic and acidic residues" evidence="1">
    <location>
        <begin position="630"/>
        <end position="639"/>
    </location>
</feature>
<dbReference type="InterPro" id="IPR038765">
    <property type="entry name" value="Papain-like_cys_pep_sf"/>
</dbReference>
<feature type="domain" description="Transglutaminase-like" evidence="3">
    <location>
        <begin position="523"/>
        <end position="591"/>
    </location>
</feature>
<keyword evidence="2" id="KW-1133">Transmembrane helix</keyword>
<dbReference type="SUPFAM" id="SSF54001">
    <property type="entry name" value="Cysteine proteinases"/>
    <property type="match status" value="1"/>
</dbReference>
<feature type="transmembrane region" description="Helical" evidence="2">
    <location>
        <begin position="7"/>
        <end position="27"/>
    </location>
</feature>
<dbReference type="RefSeq" id="WP_183499726.1">
    <property type="nucleotide sequence ID" value="NZ_BAABCO010000002.1"/>
</dbReference>
<keyword evidence="5" id="KW-1185">Reference proteome</keyword>
<evidence type="ECO:0000313" key="5">
    <source>
        <dbReference type="Proteomes" id="UP000549113"/>
    </source>
</evidence>
<gene>
    <name evidence="4" type="ORF">BKA10_001943</name>
</gene>
<feature type="compositionally biased region" description="Basic residues" evidence="1">
    <location>
        <begin position="801"/>
        <end position="811"/>
    </location>
</feature>
<sequence length="811" mass="85982">MTTSSHRVIAGTAWVAVIVVIAAVAAWPIYRTSAFLTLVAVASVLALAVATLVHRRGWGGWAVAGILAVIMFVVGVPLAVPSRVGGPAELLRGLEELAGGVVLGWKDLVTVDLPVGSYRNLLVPALVIFLVGTTVLLLLVWRADRWAYAAVPVSIAMVAFGLLFGRTTVSAPFSLGPVTLAAPVETAIGIAALVAGVLWMSWRARDERRGALQRAAESSGVRLRRSSRVESRRVALGAGMVALAAVAVTAVVPAVAQSADRDVLRTAIGPEVEMLRAVSPLSGYRSIFGDDTFDEVMFTVTGEQLPDRVRLATLDVYDGVQFRTDVAGDAAQFTRVPSTLDAGEGEPVDVEIELGILWGLWMPTVGRVASIDFEGTRGAALADGFYYSGPLAAAVQTVEWAPGDRYRLRGVLPETPPLVDIDAPGGVTRSVELPASMRTWIDDHVAGSGGVALADLVRLLRERGYLSHALEIDGGAEWVTALDGYTFVPSAAGHSLARIGDMFTALLESDAAVGAQGPAAAVAAVGDDEQFATAVALIAQDLGFPARVVLGARLQSTDAGLSTCEDGACRAGDITAWVEVRSSGGQWVPVDVTPQHTLAPDRTVVEQPDPRVPTEVRPDSVEEVVPPRPAQEDTARTDRPADPVDLEWLWATLRIGSIVALVAALPLAPFLTILFAKATRRAGRRRGDPVARIAGGWEEYVDAAVDAGLMPPQALTRVETADAYGAEHGRRLAVAADEAVFSAGTTTADEADEFWRIVDAERRTWSTGLWQRLRAAVSLRSFVRFARPAGADKSSTERGSRRAARRRRTAS</sequence>
<protein>
    <submittedName>
        <fullName evidence="4">MFS family permease</fullName>
    </submittedName>
</protein>
<feature type="transmembrane region" description="Helical" evidence="2">
    <location>
        <begin position="177"/>
        <end position="199"/>
    </location>
</feature>
<dbReference type="EMBL" id="JACIFH010000001">
    <property type="protein sequence ID" value="MBB4140149.1"/>
    <property type="molecule type" value="Genomic_DNA"/>
</dbReference>